<accession>A0ABZ0Z8A5</accession>
<dbReference type="EMBL" id="OR769218">
    <property type="protein sequence ID" value="WQJ54268.1"/>
    <property type="molecule type" value="Genomic_DNA"/>
</dbReference>
<dbReference type="Proteomes" id="UP001346559">
    <property type="component" value="Segment"/>
</dbReference>
<keyword evidence="2" id="KW-1185">Reference proteome</keyword>
<proteinExistence type="predicted"/>
<reference evidence="1 2" key="1">
    <citation type="submission" date="2023-11" db="EMBL/GenBank/DDBJ databases">
        <authorList>
            <person name="Cook R."/>
            <person name="Crisci M."/>
            <person name="Pye H."/>
            <person name="Adriaenssens E."/>
            <person name="Santini J."/>
        </authorList>
    </citation>
    <scope>NUCLEOTIDE SEQUENCE [LARGE SCALE GENOMIC DNA]</scope>
    <source>
        <strain evidence="1">Lak_Megaphage_RVC_AP1_GC26</strain>
    </source>
</reference>
<evidence type="ECO:0000313" key="1">
    <source>
        <dbReference type="EMBL" id="WQJ54268.1"/>
    </source>
</evidence>
<name>A0ABZ0Z8A5_9CAUD</name>
<protein>
    <recommendedName>
        <fullName evidence="3">C2H2-type domain-containing protein</fullName>
    </recommendedName>
</protein>
<organism evidence="1 2">
    <name type="scientific">phage Lak_Megaphage_RVC_AP1_GC26</name>
    <dbReference type="NCBI Taxonomy" id="3109224"/>
    <lineage>
        <taxon>Viruses</taxon>
        <taxon>Duplodnaviria</taxon>
        <taxon>Heunggongvirae</taxon>
        <taxon>Uroviricota</taxon>
        <taxon>Caudoviricetes</taxon>
        <taxon>Caudoviricetes code 15 clade</taxon>
    </lineage>
</organism>
<evidence type="ECO:0000313" key="2">
    <source>
        <dbReference type="Proteomes" id="UP001346559"/>
    </source>
</evidence>
<sequence length="136" mass="16087">MKYLNEQEIVQYCKDNNIDPSICYCKECGKFLAYDNAVFHLHTYTGKLICDDNKLSFLSTRNYNGNETDYFILGKERTVKDKWQHDKERIDDIQQTLNCKVIIVWESTYKNDKKGTINSLIQMINNKEQLNDITEI</sequence>
<evidence type="ECO:0008006" key="3">
    <source>
        <dbReference type="Google" id="ProtNLM"/>
    </source>
</evidence>